<evidence type="ECO:0000313" key="1">
    <source>
        <dbReference type="EMBL" id="KAL2644259.1"/>
    </source>
</evidence>
<comment type="caution">
    <text evidence="1">The sequence shown here is derived from an EMBL/GenBank/DDBJ whole genome shotgun (WGS) entry which is preliminary data.</text>
</comment>
<dbReference type="Proteomes" id="UP001605036">
    <property type="component" value="Unassembled WGS sequence"/>
</dbReference>
<evidence type="ECO:0000313" key="2">
    <source>
        <dbReference type="Proteomes" id="UP001605036"/>
    </source>
</evidence>
<organism evidence="1 2">
    <name type="scientific">Riccia fluitans</name>
    <dbReference type="NCBI Taxonomy" id="41844"/>
    <lineage>
        <taxon>Eukaryota</taxon>
        <taxon>Viridiplantae</taxon>
        <taxon>Streptophyta</taxon>
        <taxon>Embryophyta</taxon>
        <taxon>Marchantiophyta</taxon>
        <taxon>Marchantiopsida</taxon>
        <taxon>Marchantiidae</taxon>
        <taxon>Marchantiales</taxon>
        <taxon>Ricciaceae</taxon>
        <taxon>Riccia</taxon>
    </lineage>
</organism>
<accession>A0ABD1ZA40</accession>
<proteinExistence type="predicted"/>
<sequence length="73" mass="7838">MKFGGWTDEVILDAGGRKFADSIHRGGFPGRSFGERSEQTSICLLVISDHARAYVVAVLTVTHGSEAELSRSG</sequence>
<dbReference type="EMBL" id="JBHFFA010000002">
    <property type="protein sequence ID" value="KAL2644259.1"/>
    <property type="molecule type" value="Genomic_DNA"/>
</dbReference>
<keyword evidence="2" id="KW-1185">Reference proteome</keyword>
<protein>
    <submittedName>
        <fullName evidence="1">Uncharacterized protein</fullName>
    </submittedName>
</protein>
<gene>
    <name evidence="1" type="ORF">R1flu_011846</name>
</gene>
<reference evidence="1 2" key="1">
    <citation type="submission" date="2024-09" db="EMBL/GenBank/DDBJ databases">
        <title>Chromosome-scale assembly of Riccia fluitans.</title>
        <authorList>
            <person name="Paukszto L."/>
            <person name="Sawicki J."/>
            <person name="Karawczyk K."/>
            <person name="Piernik-Szablinska J."/>
            <person name="Szczecinska M."/>
            <person name="Mazdziarz M."/>
        </authorList>
    </citation>
    <scope>NUCLEOTIDE SEQUENCE [LARGE SCALE GENOMIC DNA]</scope>
    <source>
        <strain evidence="1">Rf_01</strain>
        <tissue evidence="1">Aerial parts of the thallus</tissue>
    </source>
</reference>
<dbReference type="AlphaFoldDB" id="A0ABD1ZA40"/>
<name>A0ABD1ZA40_9MARC</name>